<gene>
    <name evidence="1" type="ORF">AVDCRST_MAG11-1692</name>
</gene>
<dbReference type="AlphaFoldDB" id="A0A6J4KU26"/>
<name>A0A6J4KU26_9BACT</name>
<reference evidence="1" key="1">
    <citation type="submission" date="2020-02" db="EMBL/GenBank/DDBJ databases">
        <authorList>
            <person name="Meier V. D."/>
        </authorList>
    </citation>
    <scope>NUCLEOTIDE SEQUENCE</scope>
    <source>
        <strain evidence="1">AVDCRST_MAG11</strain>
    </source>
</reference>
<evidence type="ECO:0000313" key="1">
    <source>
        <dbReference type="EMBL" id="CAA9314284.1"/>
    </source>
</evidence>
<dbReference type="PANTHER" id="PTHR37489">
    <property type="entry name" value="DUF3500 DOMAIN-CONTAINING PROTEIN"/>
    <property type="match status" value="1"/>
</dbReference>
<accession>A0A6J4KU26</accession>
<organism evidence="1">
    <name type="scientific">uncultured Gemmatimonadaceae bacterium</name>
    <dbReference type="NCBI Taxonomy" id="246130"/>
    <lineage>
        <taxon>Bacteria</taxon>
        <taxon>Pseudomonadati</taxon>
        <taxon>Gemmatimonadota</taxon>
        <taxon>Gemmatimonadia</taxon>
        <taxon>Gemmatimonadales</taxon>
        <taxon>Gemmatimonadaceae</taxon>
        <taxon>environmental samples</taxon>
    </lineage>
</organism>
<dbReference type="PANTHER" id="PTHR37489:SF1">
    <property type="entry name" value="DUF3500 DOMAIN-CONTAINING PROTEIN"/>
    <property type="match status" value="1"/>
</dbReference>
<dbReference type="InterPro" id="IPR021889">
    <property type="entry name" value="DUF3500"/>
</dbReference>
<sequence length="53" mass="6219">MGAPHYYRIHGPTVLVEYDNRQGNANLVHTVWRDLEHDFGGALLRAHYARHRH</sequence>
<protein>
    <submittedName>
        <fullName evidence="1">Uncharacterized protein</fullName>
    </submittedName>
</protein>
<dbReference type="Pfam" id="PF12006">
    <property type="entry name" value="DUF3500"/>
    <property type="match status" value="1"/>
</dbReference>
<dbReference type="EMBL" id="CADCTU010000383">
    <property type="protein sequence ID" value="CAA9314284.1"/>
    <property type="molecule type" value="Genomic_DNA"/>
</dbReference>
<proteinExistence type="predicted"/>